<keyword evidence="1" id="KW-0812">Transmembrane</keyword>
<comment type="caution">
    <text evidence="2">The sequence shown here is derived from an EMBL/GenBank/DDBJ whole genome shotgun (WGS) entry which is preliminary data.</text>
</comment>
<name>A0A6N9T084_9HYPH</name>
<feature type="transmembrane region" description="Helical" evidence="1">
    <location>
        <begin position="6"/>
        <end position="29"/>
    </location>
</feature>
<evidence type="ECO:0000256" key="1">
    <source>
        <dbReference type="SAM" id="Phobius"/>
    </source>
</evidence>
<protein>
    <submittedName>
        <fullName evidence="2">Uncharacterized protein</fullName>
    </submittedName>
</protein>
<gene>
    <name evidence="2" type="ORF">GTK09_06075</name>
</gene>
<evidence type="ECO:0000313" key="2">
    <source>
        <dbReference type="EMBL" id="NDW03992.1"/>
    </source>
</evidence>
<evidence type="ECO:0000313" key="3">
    <source>
        <dbReference type="Proteomes" id="UP000469011"/>
    </source>
</evidence>
<dbReference type="AlphaFoldDB" id="A0A6N9T084"/>
<dbReference type="EMBL" id="JAAAMG010000003">
    <property type="protein sequence ID" value="NDW03992.1"/>
    <property type="molecule type" value="Genomic_DNA"/>
</dbReference>
<dbReference type="RefSeq" id="WP_163461894.1">
    <property type="nucleotide sequence ID" value="NZ_JAAAMG010000003.1"/>
</dbReference>
<keyword evidence="1" id="KW-1133">Transmembrane helix</keyword>
<reference evidence="2 3" key="1">
    <citation type="submission" date="2020-01" db="EMBL/GenBank/DDBJ databases">
        <title>Jiella pacifica sp. nov.</title>
        <authorList>
            <person name="Xue Z."/>
            <person name="Zhu S."/>
            <person name="Chen J."/>
            <person name="Yang J."/>
        </authorList>
    </citation>
    <scope>NUCLEOTIDE SEQUENCE [LARGE SCALE GENOMIC DNA]</scope>
    <source>
        <strain evidence="2 3">40Bstr34</strain>
    </source>
</reference>
<accession>A0A6N9T084</accession>
<proteinExistence type="predicted"/>
<dbReference type="Proteomes" id="UP000469011">
    <property type="component" value="Unassembled WGS sequence"/>
</dbReference>
<sequence length="174" mass="18394">MDLSLSLGRFLTGALISALLAIGGVWFVVDVALRGVEGNIVTTNKRIDDVQSQIDRRFDELNRRLDRDFSATNEILRKRASLDSITDDTQLVGTPFLSKDGKVIGTVASVSADKSELSVSPSQASGLPQTNDIIVPAGLIDAVEFSPFTHVVSDLTLSGFVATASSAASAGAER</sequence>
<organism evidence="2 3">
    <name type="scientific">Jiella pacifica</name>
    <dbReference type="NCBI Taxonomy" id="2696469"/>
    <lineage>
        <taxon>Bacteria</taxon>
        <taxon>Pseudomonadati</taxon>
        <taxon>Pseudomonadota</taxon>
        <taxon>Alphaproteobacteria</taxon>
        <taxon>Hyphomicrobiales</taxon>
        <taxon>Aurantimonadaceae</taxon>
        <taxon>Jiella</taxon>
    </lineage>
</organism>
<keyword evidence="3" id="KW-1185">Reference proteome</keyword>
<keyword evidence="1" id="KW-0472">Membrane</keyword>